<feature type="domain" description="4Fe-4S ferredoxin-type" evidence="11">
    <location>
        <begin position="95"/>
        <end position="125"/>
    </location>
</feature>
<protein>
    <recommendedName>
        <fullName evidence="10">CoB--CoM heterodisulfide reductase iron-sulfur subunit A</fullName>
        <ecNumber evidence="10">1.8.-.-</ecNumber>
    </recommendedName>
</protein>
<comment type="cofactor">
    <cofactor evidence="1 10">
        <name>FAD</name>
        <dbReference type="ChEBI" id="CHEBI:57692"/>
    </cofactor>
</comment>
<evidence type="ECO:0000259" key="11">
    <source>
        <dbReference type="PROSITE" id="PS51379"/>
    </source>
</evidence>
<keyword evidence="9 10" id="KW-0411">Iron-sulfur</keyword>
<proteinExistence type="inferred from homology"/>
<dbReference type="UniPathway" id="UPA00647">
    <property type="reaction ID" value="UER00700"/>
</dbReference>
<dbReference type="PROSITE" id="PS00198">
    <property type="entry name" value="4FE4S_FER_1"/>
    <property type="match status" value="1"/>
</dbReference>
<dbReference type="InterPro" id="IPR017896">
    <property type="entry name" value="4Fe4S_Fe-S-bd"/>
</dbReference>
<evidence type="ECO:0000256" key="5">
    <source>
        <dbReference type="ARBA" id="ARBA00022723"/>
    </source>
</evidence>
<reference evidence="13" key="1">
    <citation type="journal article" date="2020" name="mSystems">
        <title>Genome- and Community-Level Interaction Insights into Carbon Utilization and Element Cycling Functions of Hydrothermarchaeota in Hydrothermal Sediment.</title>
        <authorList>
            <person name="Zhou Z."/>
            <person name="Liu Y."/>
            <person name="Xu W."/>
            <person name="Pan J."/>
            <person name="Luo Z.H."/>
            <person name="Li M."/>
        </authorList>
    </citation>
    <scope>NUCLEOTIDE SEQUENCE [LARGE SCALE GENOMIC DNA]</scope>
    <source>
        <strain evidence="13">SpSt-62</strain>
        <strain evidence="12">SpSt-97</strain>
    </source>
</reference>
<accession>A0A7C4WEZ0</accession>
<dbReference type="Pfam" id="PF00037">
    <property type="entry name" value="Fer4"/>
    <property type="match status" value="1"/>
</dbReference>
<comment type="pathway">
    <text evidence="10">Cofactor metabolism; coenzyme M-coenzyme B heterodisulfide reduction; coenzyme B and coenzyme M from coenzyme M-coenzyme B heterodisulfide: step 1/1.</text>
</comment>
<evidence type="ECO:0000256" key="1">
    <source>
        <dbReference type="ARBA" id="ARBA00001974"/>
    </source>
</evidence>
<evidence type="ECO:0000256" key="3">
    <source>
        <dbReference type="ARBA" id="ARBA00022485"/>
    </source>
</evidence>
<dbReference type="InterPro" id="IPR036188">
    <property type="entry name" value="FAD/NAD-bd_sf"/>
</dbReference>
<evidence type="ECO:0000256" key="10">
    <source>
        <dbReference type="RuleBase" id="RU366072"/>
    </source>
</evidence>
<dbReference type="EMBL" id="DTAK01000041">
    <property type="protein sequence ID" value="HGU59641.1"/>
    <property type="molecule type" value="Genomic_DNA"/>
</dbReference>
<evidence type="ECO:0000313" key="12">
    <source>
        <dbReference type="EMBL" id="HGE66116.1"/>
    </source>
</evidence>
<dbReference type="InterPro" id="IPR017900">
    <property type="entry name" value="4Fe4S_Fe_S_CS"/>
</dbReference>
<keyword evidence="3 10" id="KW-0004">4Fe-4S</keyword>
<keyword evidence="7 10" id="KW-0560">Oxidoreductase</keyword>
<evidence type="ECO:0000256" key="8">
    <source>
        <dbReference type="ARBA" id="ARBA00023004"/>
    </source>
</evidence>
<dbReference type="EC" id="1.8.-.-" evidence="10"/>
<sequence length="406" mass="44996">MAGEILVIGGGIAGLTAAIEVAETGYDVILVEKNPYLGGRVAQLNKYFPKLCPPFCGLEIFFKRIKSNPKVKFFTNAEVIKVEGEAGNFTVTVKLKPRYVNENCTACGECAKVCPIERPNEFNLGLDKTKAIYLPNEIAMPFMYVINDRYCDKCGKCVEVCKYNAIDLNETEKEMTLNVSAIVVATGWKPYDAKKLENLGYGKYKDVITNMELERMASINGPTEGKITISDGRPIESVAFVQCAGSRDENHLPFCSAVCCLASMKEATYIREQYPDAKIYIFYIDIRAFGRYEDFYNKIKEDDKIQFIKGKVAKIEKDVEKLIVIAEDTISGRKIEVPVDLVVLATGMQPSSADYKIPGIEYDEYGFVKEKEGIYPAGVAAKPLEVAGANESATAAALKAIQIVRR</sequence>
<dbReference type="PRINTS" id="PR00368">
    <property type="entry name" value="FADPNR"/>
</dbReference>
<dbReference type="EMBL" id="DTPI01000022">
    <property type="protein sequence ID" value="HGE66116.1"/>
    <property type="molecule type" value="Genomic_DNA"/>
</dbReference>
<dbReference type="SUPFAM" id="SSF51905">
    <property type="entry name" value="FAD/NAD(P)-binding domain"/>
    <property type="match status" value="1"/>
</dbReference>
<dbReference type="GO" id="GO:0051539">
    <property type="term" value="F:4 iron, 4 sulfur cluster binding"/>
    <property type="evidence" value="ECO:0007669"/>
    <property type="project" value="UniProtKB-UniRule"/>
</dbReference>
<dbReference type="AlphaFoldDB" id="A0A7C4WEZ0"/>
<dbReference type="GO" id="GO:0046872">
    <property type="term" value="F:metal ion binding"/>
    <property type="evidence" value="ECO:0007669"/>
    <property type="project" value="UniProtKB-KW"/>
</dbReference>
<dbReference type="Pfam" id="PF12831">
    <property type="entry name" value="FAD_oxidored"/>
    <property type="match status" value="1"/>
</dbReference>
<comment type="cofactor">
    <cofactor evidence="10">
        <name>[4Fe-4S] cluster</name>
        <dbReference type="ChEBI" id="CHEBI:49883"/>
    </cofactor>
</comment>
<keyword evidence="5 10" id="KW-0479">Metal-binding</keyword>
<dbReference type="PANTHER" id="PTHR43498:SF1">
    <property type="entry name" value="COB--COM HETERODISULFIDE REDUCTASE IRON-SULFUR SUBUNIT A"/>
    <property type="match status" value="1"/>
</dbReference>
<dbReference type="Gene3D" id="3.50.50.60">
    <property type="entry name" value="FAD/NAD(P)-binding domain"/>
    <property type="match status" value="2"/>
</dbReference>
<evidence type="ECO:0000256" key="7">
    <source>
        <dbReference type="ARBA" id="ARBA00023002"/>
    </source>
</evidence>
<evidence type="ECO:0000256" key="6">
    <source>
        <dbReference type="ARBA" id="ARBA00022827"/>
    </source>
</evidence>
<evidence type="ECO:0000313" key="13">
    <source>
        <dbReference type="EMBL" id="HGU59641.1"/>
    </source>
</evidence>
<gene>
    <name evidence="13" type="ORF">ENT89_05725</name>
    <name evidence="12" type="ORF">ENX77_03170</name>
</gene>
<dbReference type="Gene3D" id="3.30.70.20">
    <property type="match status" value="1"/>
</dbReference>
<comment type="subunit">
    <text evidence="10">The ferredoxin:CoB-CoM heterodisulfide reductase is composed of three subunits; HdrA, HdrB and HdrC.</text>
</comment>
<comment type="similarity">
    <text evidence="2 10">Belongs to the HdrA family.</text>
</comment>
<comment type="function">
    <text evidence="10">Part of a complex that catalyzes the reversible reduction of CoM-S-S-CoB to the thiol-coenzymes H-S-CoM (coenzyme M) and H-S-CoB (coenzyme B).</text>
</comment>
<organism evidence="13">
    <name type="scientific">Geoglobus ahangari</name>
    <dbReference type="NCBI Taxonomy" id="113653"/>
    <lineage>
        <taxon>Archaea</taxon>
        <taxon>Methanobacteriati</taxon>
        <taxon>Methanobacteriota</taxon>
        <taxon>Archaeoglobi</taxon>
        <taxon>Archaeoglobales</taxon>
        <taxon>Archaeoglobaceae</taxon>
        <taxon>Geoglobus</taxon>
    </lineage>
</organism>
<keyword evidence="6 10" id="KW-0274">FAD</keyword>
<evidence type="ECO:0000256" key="9">
    <source>
        <dbReference type="ARBA" id="ARBA00023014"/>
    </source>
</evidence>
<keyword evidence="8 10" id="KW-0408">Iron</keyword>
<feature type="domain" description="4Fe-4S ferredoxin-type" evidence="11">
    <location>
        <begin position="142"/>
        <end position="171"/>
    </location>
</feature>
<evidence type="ECO:0000256" key="4">
    <source>
        <dbReference type="ARBA" id="ARBA00022630"/>
    </source>
</evidence>
<evidence type="ECO:0000256" key="2">
    <source>
        <dbReference type="ARBA" id="ARBA00006561"/>
    </source>
</evidence>
<dbReference type="PANTHER" id="PTHR43498">
    <property type="entry name" value="FERREDOXIN:COB-COM HETERODISULFIDE REDUCTASE SUBUNIT A"/>
    <property type="match status" value="1"/>
</dbReference>
<dbReference type="PROSITE" id="PS51379">
    <property type="entry name" value="4FE4S_FER_2"/>
    <property type="match status" value="2"/>
</dbReference>
<keyword evidence="4 10" id="KW-0285">Flavoprotein</keyword>
<dbReference type="InterPro" id="IPR039650">
    <property type="entry name" value="HdrA-like"/>
</dbReference>
<comment type="caution">
    <text evidence="13">The sequence shown here is derived from an EMBL/GenBank/DDBJ whole genome shotgun (WGS) entry which is preliminary data.</text>
</comment>
<name>A0A7C4WEZ0_9EURY</name>
<dbReference type="GO" id="GO:0016491">
    <property type="term" value="F:oxidoreductase activity"/>
    <property type="evidence" value="ECO:0007669"/>
    <property type="project" value="UniProtKB-UniRule"/>
</dbReference>